<dbReference type="GO" id="GO:0006355">
    <property type="term" value="P:regulation of DNA-templated transcription"/>
    <property type="evidence" value="ECO:0007669"/>
    <property type="project" value="InterPro"/>
</dbReference>
<keyword evidence="2" id="KW-0539">Nucleus</keyword>
<evidence type="ECO:0000313" key="5">
    <source>
        <dbReference type="Proteomes" id="UP001054902"/>
    </source>
</evidence>
<dbReference type="Proteomes" id="UP001054902">
    <property type="component" value="Unassembled WGS sequence"/>
</dbReference>
<evidence type="ECO:0000256" key="2">
    <source>
        <dbReference type="ARBA" id="ARBA00023242"/>
    </source>
</evidence>
<gene>
    <name evidence="4" type="ORF">CTEN210_16585</name>
</gene>
<dbReference type="Gene3D" id="1.10.246.20">
    <property type="entry name" value="Coactivator CBP, KIX domain"/>
    <property type="match status" value="1"/>
</dbReference>
<sequence>MAAESATDDWRKNILQTYRTEKINHIANVLASLEPSATPASKLMLATQFENMMFNTAENHADYEKKITKRLKKMQKNYKAPAATSEEDLIATQRREVLQKQRNLKSQYGESLQLIVENGKKTVEKVTSSKNLPGHIDQAIRWAAEFSVVPVEKAILLSTGNPVVIPRRTPEEHLRYFDSLPLDLPKRIENIRGYVLKATKADLFFAEKLEYMEKDVIINLDSPAYQIFLKQITQALREASIENAIPVSSLEDIKPDQDTTVEGLKQLLEKMKAIIPPARNQVEEKEAQLLHLNRVRSGCQFYANYISLSPNNPNAKLQLAGSMRKVHEIVNDSINFLRQTYTEDRSRAEMPETLLEDAWNKILDYDKAQEQDSDAMVSNADNPIEQNSSNVSKKKAIVTKAQVLFTKKKPHPSLMESLQKKHNVKVCTEGETTYLSIRYGNAFEMSIHFCPLLVRIRALPDKEEEFKFKPTSFRSKIVDCNLHAWNPSSYALKTVPLAPAENKVASVPGGKKRNASGKVIRTKQTVSVMGVSADVALLGPIVEKRMDFASASATRCLRRIFADNVKNSKSDFEIEISEGNAILKFLKISKSAYTVEETTEQ</sequence>
<evidence type="ECO:0000256" key="1">
    <source>
        <dbReference type="ARBA" id="ARBA00004123"/>
    </source>
</evidence>
<comment type="caution">
    <text evidence="4">The sequence shown here is derived from an EMBL/GenBank/DDBJ whole genome shotgun (WGS) entry which is preliminary data.</text>
</comment>
<dbReference type="AlphaFoldDB" id="A0AAD3HEF2"/>
<dbReference type="EMBL" id="BLLK01000069">
    <property type="protein sequence ID" value="GFH60109.1"/>
    <property type="molecule type" value="Genomic_DNA"/>
</dbReference>
<protein>
    <recommendedName>
        <fullName evidence="3">Mediator complex subunit 15 KIX domain-containing protein</fullName>
    </recommendedName>
</protein>
<evidence type="ECO:0000259" key="3">
    <source>
        <dbReference type="Pfam" id="PF16987"/>
    </source>
</evidence>
<dbReference type="GO" id="GO:0005634">
    <property type="term" value="C:nucleus"/>
    <property type="evidence" value="ECO:0007669"/>
    <property type="project" value="UniProtKB-SubCell"/>
</dbReference>
<dbReference type="GO" id="GO:0003712">
    <property type="term" value="F:transcription coregulator activity"/>
    <property type="evidence" value="ECO:0007669"/>
    <property type="project" value="InterPro"/>
</dbReference>
<keyword evidence="5" id="KW-1185">Reference proteome</keyword>
<organism evidence="4 5">
    <name type="scientific">Chaetoceros tenuissimus</name>
    <dbReference type="NCBI Taxonomy" id="426638"/>
    <lineage>
        <taxon>Eukaryota</taxon>
        <taxon>Sar</taxon>
        <taxon>Stramenopiles</taxon>
        <taxon>Ochrophyta</taxon>
        <taxon>Bacillariophyta</taxon>
        <taxon>Coscinodiscophyceae</taxon>
        <taxon>Chaetocerotophycidae</taxon>
        <taxon>Chaetocerotales</taxon>
        <taxon>Chaetocerotaceae</taxon>
        <taxon>Chaetoceros</taxon>
    </lineage>
</organism>
<dbReference type="Pfam" id="PF16987">
    <property type="entry name" value="KIX_2"/>
    <property type="match status" value="1"/>
</dbReference>
<feature type="domain" description="Mediator complex subunit 15 KIX" evidence="3">
    <location>
        <begin position="8"/>
        <end position="83"/>
    </location>
</feature>
<dbReference type="InterPro" id="IPR036546">
    <property type="entry name" value="MED15_KIX"/>
</dbReference>
<evidence type="ECO:0000313" key="4">
    <source>
        <dbReference type="EMBL" id="GFH60109.1"/>
    </source>
</evidence>
<dbReference type="InterPro" id="IPR036529">
    <property type="entry name" value="KIX_dom_sf"/>
</dbReference>
<reference evidence="4 5" key="1">
    <citation type="journal article" date="2021" name="Sci. Rep.">
        <title>The genome of the diatom Chaetoceros tenuissimus carries an ancient integrated fragment of an extant virus.</title>
        <authorList>
            <person name="Hongo Y."/>
            <person name="Kimura K."/>
            <person name="Takaki Y."/>
            <person name="Yoshida Y."/>
            <person name="Baba S."/>
            <person name="Kobayashi G."/>
            <person name="Nagasaki K."/>
            <person name="Hano T."/>
            <person name="Tomaru Y."/>
        </authorList>
    </citation>
    <scope>NUCLEOTIDE SEQUENCE [LARGE SCALE GENOMIC DNA]</scope>
    <source>
        <strain evidence="4 5">NIES-3715</strain>
    </source>
</reference>
<comment type="subcellular location">
    <subcellularLocation>
        <location evidence="1">Nucleus</location>
    </subcellularLocation>
</comment>
<proteinExistence type="predicted"/>
<name>A0AAD3HEF2_9STRA</name>
<accession>A0AAD3HEF2</accession>